<sequence length="264" mass="28934">MFKKSLLLSSFIMVFSLSLNAATISKDECAKKGDNFIFAGNECIEYKKFKGEVEDSLNIIVHGTWKDGTDTLARYAPFAEDISMRTDVTTIAVALPGYSKSSTNNFTSLSHEGVENLAAKKEYVEFVGELVKALKKKYEAGKITYIGHSAGCMMGATLTGLKPMLIDNLVCAGGVYDIKKEKPNLKDAISIVDVLDKVDKQTKFVLIYGTADDISKSQTTIDFYNLAKSKGLDVKLVEAKDAPHIDLDMTPESIDAITELLVEE</sequence>
<reference evidence="3 4" key="1">
    <citation type="submission" date="2018-08" db="EMBL/GenBank/DDBJ databases">
        <title>Complete genome of the Arcobacter suis type strain LMG 26152.</title>
        <authorList>
            <person name="Miller W.G."/>
            <person name="Yee E."/>
            <person name="Bono J.L."/>
        </authorList>
    </citation>
    <scope>NUCLEOTIDE SEQUENCE [LARGE SCALE GENOMIC DNA]</scope>
    <source>
        <strain evidence="3 4">CECT 7833</strain>
    </source>
</reference>
<dbReference type="AlphaFoldDB" id="A0AAD0SPD5"/>
<evidence type="ECO:0000256" key="1">
    <source>
        <dbReference type="SAM" id="SignalP"/>
    </source>
</evidence>
<dbReference type="KEGG" id="asui:ASUIS_0673"/>
<dbReference type="InterPro" id="IPR029058">
    <property type="entry name" value="AB_hydrolase_fold"/>
</dbReference>
<dbReference type="RefSeq" id="WP_118885723.1">
    <property type="nucleotide sequence ID" value="NZ_CP032100.1"/>
</dbReference>
<dbReference type="GO" id="GO:0016787">
    <property type="term" value="F:hydrolase activity"/>
    <property type="evidence" value="ECO:0007669"/>
    <property type="project" value="UniProtKB-KW"/>
</dbReference>
<evidence type="ECO:0000313" key="4">
    <source>
        <dbReference type="Proteomes" id="UP000263040"/>
    </source>
</evidence>
<dbReference type="EMBL" id="CP032100">
    <property type="protein sequence ID" value="AXX89169.1"/>
    <property type="molecule type" value="Genomic_DNA"/>
</dbReference>
<keyword evidence="3" id="KW-0378">Hydrolase</keyword>
<dbReference type="Proteomes" id="UP000263040">
    <property type="component" value="Chromosome"/>
</dbReference>
<dbReference type="SUPFAM" id="SSF53474">
    <property type="entry name" value="alpha/beta-Hydrolases"/>
    <property type="match status" value="1"/>
</dbReference>
<evidence type="ECO:0000313" key="3">
    <source>
        <dbReference type="EMBL" id="AXX89169.1"/>
    </source>
</evidence>
<dbReference type="InterPro" id="IPR000073">
    <property type="entry name" value="AB_hydrolase_1"/>
</dbReference>
<feature type="domain" description="AB hydrolase-1" evidence="2">
    <location>
        <begin position="87"/>
        <end position="174"/>
    </location>
</feature>
<protein>
    <submittedName>
        <fullName evidence="3">Esterase (Alpha/beta hydrolase domain)</fullName>
    </submittedName>
</protein>
<keyword evidence="4" id="KW-1185">Reference proteome</keyword>
<keyword evidence="1" id="KW-0732">Signal</keyword>
<evidence type="ECO:0000259" key="2">
    <source>
        <dbReference type="Pfam" id="PF00561"/>
    </source>
</evidence>
<proteinExistence type="predicted"/>
<organism evidence="3 4">
    <name type="scientific">Arcobacter suis CECT 7833</name>
    <dbReference type="NCBI Taxonomy" id="663365"/>
    <lineage>
        <taxon>Bacteria</taxon>
        <taxon>Pseudomonadati</taxon>
        <taxon>Campylobacterota</taxon>
        <taxon>Epsilonproteobacteria</taxon>
        <taxon>Campylobacterales</taxon>
        <taxon>Arcobacteraceae</taxon>
        <taxon>Arcobacter</taxon>
    </lineage>
</organism>
<accession>A0AAD0SPD5</accession>
<dbReference type="Pfam" id="PF00561">
    <property type="entry name" value="Abhydrolase_1"/>
    <property type="match status" value="1"/>
</dbReference>
<dbReference type="Gene3D" id="3.40.50.1820">
    <property type="entry name" value="alpha/beta hydrolase"/>
    <property type="match status" value="1"/>
</dbReference>
<feature type="chain" id="PRO_5041984098" evidence="1">
    <location>
        <begin position="22"/>
        <end position="264"/>
    </location>
</feature>
<name>A0AAD0SPD5_9BACT</name>
<gene>
    <name evidence="3" type="ORF">ASUIS_0673</name>
</gene>
<feature type="signal peptide" evidence="1">
    <location>
        <begin position="1"/>
        <end position="21"/>
    </location>
</feature>